<dbReference type="Gene3D" id="3.30.2010.10">
    <property type="entry name" value="Metalloproteases ('zincins'), catalytic domain"/>
    <property type="match status" value="1"/>
</dbReference>
<accession>A0ABW2YBR2</accession>
<comment type="cofactor">
    <cofactor evidence="1">
        <name>Zn(2+)</name>
        <dbReference type="ChEBI" id="CHEBI:29105"/>
    </cofactor>
</comment>
<keyword evidence="10 14" id="KW-0482">Metalloprotease</keyword>
<comment type="caution">
    <text evidence="14">The sequence shown here is derived from an EMBL/GenBank/DDBJ whole genome shotgun (WGS) entry which is preliminary data.</text>
</comment>
<dbReference type="Pfam" id="PF01435">
    <property type="entry name" value="Peptidase_M48"/>
    <property type="match status" value="1"/>
</dbReference>
<evidence type="ECO:0000313" key="14">
    <source>
        <dbReference type="EMBL" id="MFD0725091.1"/>
    </source>
</evidence>
<keyword evidence="4" id="KW-0645">Protease</keyword>
<evidence type="ECO:0000259" key="13">
    <source>
        <dbReference type="Pfam" id="PF01435"/>
    </source>
</evidence>
<dbReference type="InterPro" id="IPR050083">
    <property type="entry name" value="HtpX_protease"/>
</dbReference>
<keyword evidence="15" id="KW-1185">Reference proteome</keyword>
<evidence type="ECO:0000256" key="5">
    <source>
        <dbReference type="ARBA" id="ARBA00022692"/>
    </source>
</evidence>
<evidence type="ECO:0000256" key="1">
    <source>
        <dbReference type="ARBA" id="ARBA00001947"/>
    </source>
</evidence>
<evidence type="ECO:0000256" key="8">
    <source>
        <dbReference type="ARBA" id="ARBA00022833"/>
    </source>
</evidence>
<keyword evidence="7 14" id="KW-0378">Hydrolase</keyword>
<keyword evidence="5 12" id="KW-0812">Transmembrane</keyword>
<protein>
    <submittedName>
        <fullName evidence="14">M48 family metalloprotease</fullName>
        <ecNumber evidence="14">3.4.24.-</ecNumber>
    </submittedName>
</protein>
<evidence type="ECO:0000313" key="15">
    <source>
        <dbReference type="Proteomes" id="UP001597110"/>
    </source>
</evidence>
<feature type="domain" description="Peptidase M48" evidence="13">
    <location>
        <begin position="109"/>
        <end position="334"/>
    </location>
</feature>
<dbReference type="RefSeq" id="WP_386822711.1">
    <property type="nucleotide sequence ID" value="NZ_JBHTIF010000001.1"/>
</dbReference>
<keyword evidence="9 12" id="KW-1133">Transmembrane helix</keyword>
<gene>
    <name evidence="14" type="ORF">ACFQ0E_05695</name>
</gene>
<dbReference type="PANTHER" id="PTHR43221">
    <property type="entry name" value="PROTEASE HTPX"/>
    <property type="match status" value="1"/>
</dbReference>
<dbReference type="EMBL" id="JBHTIF010000001">
    <property type="protein sequence ID" value="MFD0725091.1"/>
    <property type="molecule type" value="Genomic_DNA"/>
</dbReference>
<evidence type="ECO:0000256" key="11">
    <source>
        <dbReference type="ARBA" id="ARBA00023136"/>
    </source>
</evidence>
<evidence type="ECO:0000256" key="3">
    <source>
        <dbReference type="ARBA" id="ARBA00022475"/>
    </source>
</evidence>
<keyword evidence="6" id="KW-0479">Metal-binding</keyword>
<dbReference type="InterPro" id="IPR001915">
    <property type="entry name" value="Peptidase_M48"/>
</dbReference>
<evidence type="ECO:0000256" key="6">
    <source>
        <dbReference type="ARBA" id="ARBA00022723"/>
    </source>
</evidence>
<organism evidence="14 15">
    <name type="scientific">Lysobacter brunescens</name>
    <dbReference type="NCBI Taxonomy" id="262323"/>
    <lineage>
        <taxon>Bacteria</taxon>
        <taxon>Pseudomonadati</taxon>
        <taxon>Pseudomonadota</taxon>
        <taxon>Gammaproteobacteria</taxon>
        <taxon>Lysobacterales</taxon>
        <taxon>Lysobacteraceae</taxon>
        <taxon>Lysobacter</taxon>
    </lineage>
</organism>
<keyword evidence="8" id="KW-0862">Zinc</keyword>
<feature type="transmembrane region" description="Helical" evidence="12">
    <location>
        <begin position="32"/>
        <end position="58"/>
    </location>
</feature>
<reference evidence="15" key="1">
    <citation type="journal article" date="2019" name="Int. J. Syst. Evol. Microbiol.">
        <title>The Global Catalogue of Microorganisms (GCM) 10K type strain sequencing project: providing services to taxonomists for standard genome sequencing and annotation.</title>
        <authorList>
            <consortium name="The Broad Institute Genomics Platform"/>
            <consortium name="The Broad Institute Genome Sequencing Center for Infectious Disease"/>
            <person name="Wu L."/>
            <person name="Ma J."/>
        </authorList>
    </citation>
    <scope>NUCLEOTIDE SEQUENCE [LARGE SCALE GENOMIC DNA]</scope>
    <source>
        <strain evidence="15">CCUG 55585</strain>
    </source>
</reference>
<evidence type="ECO:0000256" key="7">
    <source>
        <dbReference type="ARBA" id="ARBA00022801"/>
    </source>
</evidence>
<evidence type="ECO:0000256" key="9">
    <source>
        <dbReference type="ARBA" id="ARBA00022989"/>
    </source>
</evidence>
<keyword evidence="11 12" id="KW-0472">Membrane</keyword>
<dbReference type="EC" id="3.4.24.-" evidence="14"/>
<feature type="transmembrane region" description="Helical" evidence="12">
    <location>
        <begin position="205"/>
        <end position="225"/>
    </location>
</feature>
<comment type="subcellular location">
    <subcellularLocation>
        <location evidence="2">Cell membrane</location>
        <topology evidence="2">Multi-pass membrane protein</topology>
    </subcellularLocation>
</comment>
<keyword evidence="3" id="KW-1003">Cell membrane</keyword>
<dbReference type="Proteomes" id="UP001597110">
    <property type="component" value="Unassembled WGS sequence"/>
</dbReference>
<feature type="transmembrane region" description="Helical" evidence="12">
    <location>
        <begin position="70"/>
        <end position="91"/>
    </location>
</feature>
<proteinExistence type="predicted"/>
<name>A0ABW2YBR2_9GAMM</name>
<dbReference type="GO" id="GO:0008237">
    <property type="term" value="F:metallopeptidase activity"/>
    <property type="evidence" value="ECO:0007669"/>
    <property type="project" value="UniProtKB-KW"/>
</dbReference>
<evidence type="ECO:0000256" key="12">
    <source>
        <dbReference type="SAM" id="Phobius"/>
    </source>
</evidence>
<evidence type="ECO:0000256" key="10">
    <source>
        <dbReference type="ARBA" id="ARBA00023049"/>
    </source>
</evidence>
<dbReference type="PANTHER" id="PTHR43221:SF1">
    <property type="entry name" value="PROTEASE HTPX"/>
    <property type="match status" value="1"/>
</dbReference>
<evidence type="ECO:0000256" key="2">
    <source>
        <dbReference type="ARBA" id="ARBA00004651"/>
    </source>
</evidence>
<sequence>MRETADERRRKARVARLEAESREAPAAYRRRVALLAALGYVVLGALALLGLGLPVLAIGAMFATGREWDVQASVGIIVLLAMGAGVLRALWVPVAPPPGYALWADHVPELAAEIERLRREAGAPPLDGVVIDAELNAAAVTCPRMFGLLGERRYLVLGLPLLRLLDRDELLAVIAHEFGHFRSGNGRFMAWIYRLRLRWWRMAEAVATSGLLSPLLLSRFFAWYAPHFDAVSFVLAREEEFEADAVARRLVGHGPLATGLIRLEHASAWLDKRLHRPMADRVRGQPKPPLSISAEQARLLRELPPLDVARVVTAAEREHDVDDTHPVLSKRLAAGDGVPEAVGPGTPVVHLLGAPLLADIERILDAQWRERLQARWAEAHAAAEPERQRLAELERDGGPAEADLLAHARLSETLRPEQDPLRLYQQVLARLPDNPSALFRVGVLRVDAGDPEGVAQLARAMTLDPAAIVPVFERLDAWRRDATVAPDLAAALERLRETFAAQAASLQARDGVDVDDELVAHDLDAEALQALSGSLRALPQVAEAWLVRKRLDLPGEAAHYTLLVAWRGSVASEAAGLKRLVSALRLPGSVTVFGDGDSARRALARRVRAVCGTPVYRRGR</sequence>
<dbReference type="CDD" id="cd07328">
    <property type="entry name" value="M48_Ste24p_like"/>
    <property type="match status" value="1"/>
</dbReference>
<evidence type="ECO:0000256" key="4">
    <source>
        <dbReference type="ARBA" id="ARBA00022670"/>
    </source>
</evidence>